<dbReference type="GeneID" id="80538878"/>
<evidence type="ECO:0000256" key="1">
    <source>
        <dbReference type="ARBA" id="ARBA00022484"/>
    </source>
</evidence>
<dbReference type="Pfam" id="PF05919">
    <property type="entry name" value="Mitovir_RNA_pol"/>
    <property type="match status" value="1"/>
</dbReference>
<dbReference type="GO" id="GO:0003968">
    <property type="term" value="F:RNA-directed RNA polymerase activity"/>
    <property type="evidence" value="ECO:0007669"/>
    <property type="project" value="UniProtKB-KW"/>
</dbReference>
<evidence type="ECO:0000256" key="4">
    <source>
        <dbReference type="SAM" id="MobiDB-lite"/>
    </source>
</evidence>
<accession>A0ABX6P0L3</accession>
<evidence type="ECO:0000313" key="5">
    <source>
        <dbReference type="EMBL" id="QJT73676.1"/>
    </source>
</evidence>
<keyword evidence="6" id="KW-1185">Reference proteome</keyword>
<organism evidence="5 6">
    <name type="scientific">Botrytis cinerea ourmia-like virus 10</name>
    <dbReference type="NCBI Taxonomy" id="2735944"/>
    <lineage>
        <taxon>Viruses</taxon>
        <taxon>Riboviria</taxon>
        <taxon>Orthornavirae</taxon>
        <taxon>Lenarviricota</taxon>
        <taxon>Miaviricetes</taxon>
        <taxon>Ourlivirales</taxon>
        <taxon>Botourmiaviridae</taxon>
        <taxon>Betascleroulivirus</taxon>
        <taxon>Betascleroulivirus botrytidis</taxon>
    </lineage>
</organism>
<dbReference type="SUPFAM" id="SSF56672">
    <property type="entry name" value="DNA/RNA polymerases"/>
    <property type="match status" value="1"/>
</dbReference>
<proteinExistence type="predicted"/>
<dbReference type="InterPro" id="IPR043502">
    <property type="entry name" value="DNA/RNA_pol_sf"/>
</dbReference>
<keyword evidence="1 5" id="KW-0696">RNA-directed RNA polymerase</keyword>
<dbReference type="Proteomes" id="UP000830129">
    <property type="component" value="Segment"/>
</dbReference>
<protein>
    <submittedName>
        <fullName evidence="5">RNA-dependent RNA polymerase</fullName>
    </submittedName>
</protein>
<dbReference type="RefSeq" id="YP_010800307.1">
    <property type="nucleotide sequence ID" value="NC_076833.1"/>
</dbReference>
<feature type="region of interest" description="Disordered" evidence="4">
    <location>
        <begin position="1"/>
        <end position="23"/>
    </location>
</feature>
<reference evidence="5" key="1">
    <citation type="journal article" date="2021" name="MBio">
        <title>Novel Mycoviruses Discovered in the Mycovirome of a Necrotrophic Fungus.</title>
        <authorList>
            <person name="Ruiz-Padilla A."/>
            <person name="Rodriguez-Romero J."/>
            <person name="Gomez-Cid I."/>
            <person name="Pacifico D."/>
            <person name="Ayllon M.A."/>
        </authorList>
    </citation>
    <scope>NUCLEOTIDE SEQUENCE</scope>
    <source>
        <strain evidence="5">BCS1_DN3465</strain>
    </source>
</reference>
<keyword evidence="3" id="KW-0548">Nucleotidyltransferase</keyword>
<dbReference type="EMBL" id="MN605476">
    <property type="protein sequence ID" value="QJT73676.1"/>
    <property type="molecule type" value="Genomic_RNA"/>
</dbReference>
<evidence type="ECO:0000256" key="2">
    <source>
        <dbReference type="ARBA" id="ARBA00022679"/>
    </source>
</evidence>
<dbReference type="InterPro" id="IPR008686">
    <property type="entry name" value="RNA_pol_mitovir"/>
</dbReference>
<keyword evidence="2" id="KW-0808">Transferase</keyword>
<sequence>MVLSSSTRLPTKREPLPKSASGGKVKRCTRCVKATTDTKETIHNGLLIIRARYGIPYCELPDSDPRDLSRFLNFLLLQGQVRASVAFPRRQIWDRVDSDLCRLQRLGRMERWELAHSVSSIKRNLPAGCSVHTPSARSKWEQNALSHPPPSSAEYLAFVKATATRLFPAGWDRRYTQFVTEHVPNSSARCAPKSLADQLWMGRREEFHNVCLNETDVPPVFLARYKEVPTAGKCRPMLIFDEKIDFLGPLHKLMYAHLRRTTDWLLCGPPTAERMTSVCVNAYQTSVDLVAATDNLNHDVAQVLLDALFFTSVKIPRSLRALAKGSLSPFFKDSGGVLRRVQHGQMMGSYLSFPLLCLQSYCAATWAARFDDNARFLVNGDDCVISASRAITERDYPYGYRLNVDKTIRAQSVVEVNSTAFLRSKGGWREVRNLRRGGATTNYQGMLHMAKAVMVSPGWTDAYQRCRIGRGWGFLPSQLGHMTYVSYKRERQMMTKRHFTSLPELEPGSIPSSLRRIPKEEATDLSREALREFMWNRGRWGLKRDVWNPSRGSIRRTFSYRSRPARSYLRFVTWKRELTSQGRGFELVPDSFETEEESLGLFKLDLWNSSCPLAE</sequence>
<name>A0ABX6P0L3_9VIRU</name>
<evidence type="ECO:0000313" key="6">
    <source>
        <dbReference type="Proteomes" id="UP000830129"/>
    </source>
</evidence>
<evidence type="ECO:0000256" key="3">
    <source>
        <dbReference type="ARBA" id="ARBA00022695"/>
    </source>
</evidence>